<dbReference type="Gene3D" id="3.40.630.30">
    <property type="match status" value="1"/>
</dbReference>
<dbReference type="CDD" id="cd04301">
    <property type="entry name" value="NAT_SF"/>
    <property type="match status" value="1"/>
</dbReference>
<protein>
    <recommendedName>
        <fullName evidence="1">N-acetyltransferase domain-containing protein</fullName>
    </recommendedName>
</protein>
<evidence type="ECO:0000313" key="2">
    <source>
        <dbReference type="EMBL" id="KIM29027.1"/>
    </source>
</evidence>
<evidence type="ECO:0000259" key="1">
    <source>
        <dbReference type="PROSITE" id="PS51186"/>
    </source>
</evidence>
<dbReference type="HOGENOM" id="CLU_1455231_0_0_1"/>
<dbReference type="GO" id="GO:0016747">
    <property type="term" value="F:acyltransferase activity, transferring groups other than amino-acyl groups"/>
    <property type="evidence" value="ECO:0007669"/>
    <property type="project" value="InterPro"/>
</dbReference>
<dbReference type="EMBL" id="KN824290">
    <property type="protein sequence ID" value="KIM29027.1"/>
    <property type="molecule type" value="Genomic_DNA"/>
</dbReference>
<dbReference type="PROSITE" id="PS51186">
    <property type="entry name" value="GNAT"/>
    <property type="match status" value="1"/>
</dbReference>
<dbReference type="Proteomes" id="UP000054097">
    <property type="component" value="Unassembled WGS sequence"/>
</dbReference>
<dbReference type="InterPro" id="IPR000182">
    <property type="entry name" value="GNAT_dom"/>
</dbReference>
<dbReference type="AlphaFoldDB" id="A0A0C2XIX9"/>
<dbReference type="SUPFAM" id="SSF55729">
    <property type="entry name" value="Acyl-CoA N-acyltransferases (Nat)"/>
    <property type="match status" value="1"/>
</dbReference>
<evidence type="ECO:0000313" key="3">
    <source>
        <dbReference type="Proteomes" id="UP000054097"/>
    </source>
</evidence>
<accession>A0A0C2XIX9</accession>
<reference evidence="2 3" key="1">
    <citation type="submission" date="2014-04" db="EMBL/GenBank/DDBJ databases">
        <authorList>
            <consortium name="DOE Joint Genome Institute"/>
            <person name="Kuo A."/>
            <person name="Zuccaro A."/>
            <person name="Kohler A."/>
            <person name="Nagy L.G."/>
            <person name="Floudas D."/>
            <person name="Copeland A."/>
            <person name="Barry K.W."/>
            <person name="Cichocki N."/>
            <person name="Veneault-Fourrey C."/>
            <person name="LaButti K."/>
            <person name="Lindquist E.A."/>
            <person name="Lipzen A."/>
            <person name="Lundell T."/>
            <person name="Morin E."/>
            <person name="Murat C."/>
            <person name="Sun H."/>
            <person name="Tunlid A."/>
            <person name="Henrissat B."/>
            <person name="Grigoriev I.V."/>
            <person name="Hibbett D.S."/>
            <person name="Martin F."/>
            <person name="Nordberg H.P."/>
            <person name="Cantor M.N."/>
            <person name="Hua S.X."/>
        </authorList>
    </citation>
    <scope>NUCLEOTIDE SEQUENCE [LARGE SCALE GENOMIC DNA]</scope>
    <source>
        <strain evidence="2 3">MAFF 305830</strain>
    </source>
</reference>
<dbReference type="InterPro" id="IPR016181">
    <property type="entry name" value="Acyl_CoA_acyltransferase"/>
</dbReference>
<dbReference type="Pfam" id="PF00583">
    <property type="entry name" value="Acetyltransf_1"/>
    <property type="match status" value="1"/>
</dbReference>
<proteinExistence type="predicted"/>
<name>A0A0C2XIX9_SERVB</name>
<gene>
    <name evidence="2" type="ORF">M408DRAFT_306827</name>
</gene>
<feature type="domain" description="N-acetyltransferase" evidence="1">
    <location>
        <begin position="26"/>
        <end position="203"/>
    </location>
</feature>
<reference evidence="3" key="2">
    <citation type="submission" date="2015-01" db="EMBL/GenBank/DDBJ databases">
        <title>Evolutionary Origins and Diversification of the Mycorrhizal Mutualists.</title>
        <authorList>
            <consortium name="DOE Joint Genome Institute"/>
            <consortium name="Mycorrhizal Genomics Consortium"/>
            <person name="Kohler A."/>
            <person name="Kuo A."/>
            <person name="Nagy L.G."/>
            <person name="Floudas D."/>
            <person name="Copeland A."/>
            <person name="Barry K.W."/>
            <person name="Cichocki N."/>
            <person name="Veneault-Fourrey C."/>
            <person name="LaButti K."/>
            <person name="Lindquist E.A."/>
            <person name="Lipzen A."/>
            <person name="Lundell T."/>
            <person name="Morin E."/>
            <person name="Murat C."/>
            <person name="Riley R."/>
            <person name="Ohm R."/>
            <person name="Sun H."/>
            <person name="Tunlid A."/>
            <person name="Henrissat B."/>
            <person name="Grigoriev I.V."/>
            <person name="Hibbett D.S."/>
            <person name="Martin F."/>
        </authorList>
    </citation>
    <scope>NUCLEOTIDE SEQUENCE [LARGE SCALE GENOMIC DNA]</scope>
    <source>
        <strain evidence="3">MAFF 305830</strain>
    </source>
</reference>
<organism evidence="2 3">
    <name type="scientific">Serendipita vermifera MAFF 305830</name>
    <dbReference type="NCBI Taxonomy" id="933852"/>
    <lineage>
        <taxon>Eukaryota</taxon>
        <taxon>Fungi</taxon>
        <taxon>Dikarya</taxon>
        <taxon>Basidiomycota</taxon>
        <taxon>Agaricomycotina</taxon>
        <taxon>Agaricomycetes</taxon>
        <taxon>Sebacinales</taxon>
        <taxon>Serendipitaceae</taxon>
        <taxon>Serendipita</taxon>
    </lineage>
</organism>
<keyword evidence="3" id="KW-1185">Reference proteome</keyword>
<dbReference type="OrthoDB" id="2326446at2759"/>
<sequence>MLAMHPSYSNASSFDPFAPLPGPPTLYYRSLPAPFSGSDLANLQAMRTSCGLYADRIPRWSQEVAQDRRRMYFVYLSDPFSGGPTAPIAMISLNLYNADDPSLASYSHTGRVEVSSLFVYQAYRSLGVGLAAMLEMERRAAEIGATYITLNTMATPKNLQLYSQLGYREFKSRLASGYSSQDILGSGVATAESAACFMEKPLR</sequence>